<evidence type="ECO:0000313" key="4">
    <source>
        <dbReference type="Proteomes" id="UP001597041"/>
    </source>
</evidence>
<dbReference type="InterPro" id="IPR037187">
    <property type="entry name" value="DnaK_N"/>
</dbReference>
<evidence type="ECO:0000313" key="3">
    <source>
        <dbReference type="EMBL" id="MFD1066491.1"/>
    </source>
</evidence>
<proteinExistence type="predicted"/>
<organism evidence="3 4">
    <name type="scientific">Oceanobacillus locisalsi</name>
    <dbReference type="NCBI Taxonomy" id="546107"/>
    <lineage>
        <taxon>Bacteria</taxon>
        <taxon>Bacillati</taxon>
        <taxon>Bacillota</taxon>
        <taxon>Bacilli</taxon>
        <taxon>Bacillales</taxon>
        <taxon>Bacillaceae</taxon>
        <taxon>Oceanobacillus</taxon>
    </lineage>
</organism>
<evidence type="ECO:0000256" key="1">
    <source>
        <dbReference type="PROSITE-ProRule" id="PRU00510"/>
    </source>
</evidence>
<dbReference type="PANTHER" id="PTHR33823">
    <property type="entry name" value="RNA POLYMERASE-BINDING TRANSCRIPTION FACTOR DKSA-RELATED"/>
    <property type="match status" value="1"/>
</dbReference>
<name>A0ABW3NJ16_9BACI</name>
<dbReference type="PANTHER" id="PTHR33823:SF4">
    <property type="entry name" value="GENERAL STRESS PROTEIN 16O"/>
    <property type="match status" value="1"/>
</dbReference>
<keyword evidence="4" id="KW-1185">Reference proteome</keyword>
<dbReference type="Gene3D" id="1.20.120.910">
    <property type="entry name" value="DksA, coiled-coil domain"/>
    <property type="match status" value="1"/>
</dbReference>
<comment type="caution">
    <text evidence="3">The sequence shown here is derived from an EMBL/GenBank/DDBJ whole genome shotgun (WGS) entry which is preliminary data.</text>
</comment>
<dbReference type="Proteomes" id="UP001597041">
    <property type="component" value="Unassembled WGS sequence"/>
</dbReference>
<evidence type="ECO:0008006" key="5">
    <source>
        <dbReference type="Google" id="ProtNLM"/>
    </source>
</evidence>
<gene>
    <name evidence="3" type="ORF">ACFQ19_10695</name>
</gene>
<accession>A0ABW3NJ16</accession>
<feature type="zinc finger region" description="dksA C4-type" evidence="1">
    <location>
        <begin position="90"/>
        <end position="114"/>
    </location>
</feature>
<dbReference type="PROSITE" id="PS51128">
    <property type="entry name" value="ZF_DKSA_2"/>
    <property type="match status" value="1"/>
</dbReference>
<dbReference type="SUPFAM" id="SSF109635">
    <property type="entry name" value="DnaK suppressor protein DksA, alpha-hairpin domain"/>
    <property type="match status" value="1"/>
</dbReference>
<evidence type="ECO:0000256" key="2">
    <source>
        <dbReference type="SAM" id="MobiDB-lite"/>
    </source>
</evidence>
<feature type="region of interest" description="Disordered" evidence="2">
    <location>
        <begin position="17"/>
        <end position="60"/>
    </location>
</feature>
<protein>
    <recommendedName>
        <fullName evidence="5">DksA C4-type domain-containing protein</fullName>
    </recommendedName>
</protein>
<sequence>MQAKHLTEKDIAHFKKQLLEMREEAETSTESADNQEDELASVTINNHPADLGTEQFEQERDASLEYMRQENLQEIDLALQKIEEGTYGLSEKSGKPIPKERLEALPTARMLVEEASDAE</sequence>
<dbReference type="EMBL" id="JBHTKK010000011">
    <property type="protein sequence ID" value="MFD1066491.1"/>
    <property type="molecule type" value="Genomic_DNA"/>
</dbReference>
<reference evidence="4" key="1">
    <citation type="journal article" date="2019" name="Int. J. Syst. Evol. Microbiol.">
        <title>The Global Catalogue of Microorganisms (GCM) 10K type strain sequencing project: providing services to taxonomists for standard genome sequencing and annotation.</title>
        <authorList>
            <consortium name="The Broad Institute Genomics Platform"/>
            <consortium name="The Broad Institute Genome Sequencing Center for Infectious Disease"/>
            <person name="Wu L."/>
            <person name="Ma J."/>
        </authorList>
    </citation>
    <scope>NUCLEOTIDE SEQUENCE [LARGE SCALE GENOMIC DNA]</scope>
    <source>
        <strain evidence="4">CCUG 56608</strain>
    </source>
</reference>
<dbReference type="RefSeq" id="WP_379592068.1">
    <property type="nucleotide sequence ID" value="NZ_JBHTKK010000011.1"/>
</dbReference>